<dbReference type="InterPro" id="IPR036383">
    <property type="entry name" value="TSP1_rpt_sf"/>
</dbReference>
<dbReference type="EMBL" id="CAKMNS010000432">
    <property type="protein sequence ID" value="CAH1277637.1"/>
    <property type="molecule type" value="Genomic_DNA"/>
</dbReference>
<dbReference type="Proteomes" id="UP000838412">
    <property type="component" value="Unassembled WGS sequence"/>
</dbReference>
<organism evidence="2 3">
    <name type="scientific">Branchiostoma lanceolatum</name>
    <name type="common">Common lancelet</name>
    <name type="synonym">Amphioxus lanceolatum</name>
    <dbReference type="NCBI Taxonomy" id="7740"/>
    <lineage>
        <taxon>Eukaryota</taxon>
        <taxon>Metazoa</taxon>
        <taxon>Chordata</taxon>
        <taxon>Cephalochordata</taxon>
        <taxon>Leptocardii</taxon>
        <taxon>Amphioxiformes</taxon>
        <taxon>Branchiostomatidae</taxon>
        <taxon>Branchiostoma</taxon>
    </lineage>
</organism>
<keyword evidence="3" id="KW-1185">Reference proteome</keyword>
<feature type="signal peptide" evidence="1">
    <location>
        <begin position="1"/>
        <end position="23"/>
    </location>
</feature>
<feature type="chain" id="PRO_5035945378" evidence="1">
    <location>
        <begin position="24"/>
        <end position="100"/>
    </location>
</feature>
<name>A0A8S4MPI0_BRALA</name>
<evidence type="ECO:0000256" key="1">
    <source>
        <dbReference type="SAM" id="SignalP"/>
    </source>
</evidence>
<accession>A0A8S4MPI0</accession>
<dbReference type="PROSITE" id="PS50092">
    <property type="entry name" value="TSP1"/>
    <property type="match status" value="1"/>
</dbReference>
<dbReference type="OrthoDB" id="6516201at2759"/>
<sequence length="100" mass="10481">MGGVKTLLILGIVLLICKDLIAGWKSRRRCNNWNWNAWSACSAPCGNAGTQTRTASGCGAPGPQTQPCNRFCHNGGTLLTASCSCPKGFAGTCCEMEVGE</sequence>
<keyword evidence="1" id="KW-0732">Signal</keyword>
<evidence type="ECO:0000313" key="3">
    <source>
        <dbReference type="Proteomes" id="UP000838412"/>
    </source>
</evidence>
<protein>
    <submittedName>
        <fullName evidence="2">Hypp9730 protein</fullName>
    </submittedName>
</protein>
<dbReference type="SUPFAM" id="SSF82895">
    <property type="entry name" value="TSP-1 type 1 repeat"/>
    <property type="match status" value="1"/>
</dbReference>
<evidence type="ECO:0000313" key="2">
    <source>
        <dbReference type="EMBL" id="CAH1277637.1"/>
    </source>
</evidence>
<comment type="caution">
    <text evidence="2">The sequence shown here is derived from an EMBL/GenBank/DDBJ whole genome shotgun (WGS) entry which is preliminary data.</text>
</comment>
<proteinExistence type="predicted"/>
<dbReference type="InterPro" id="IPR000884">
    <property type="entry name" value="TSP1_rpt"/>
</dbReference>
<reference evidence="2" key="1">
    <citation type="submission" date="2022-01" db="EMBL/GenBank/DDBJ databases">
        <authorList>
            <person name="Braso-Vives M."/>
        </authorList>
    </citation>
    <scope>NUCLEOTIDE SEQUENCE</scope>
</reference>
<gene>
    <name evidence="2" type="primary">Hypp9730</name>
    <name evidence="2" type="ORF">BLAG_LOCUS26371</name>
</gene>
<dbReference type="AlphaFoldDB" id="A0A8S4MPI0"/>